<accession>A0A1Y1YCZ2</accession>
<dbReference type="EMBL" id="MCFE01000165">
    <property type="protein sequence ID" value="ORX95890.1"/>
    <property type="molecule type" value="Genomic_DNA"/>
</dbReference>
<keyword evidence="2" id="KW-1185">Reference proteome</keyword>
<reference evidence="1 2" key="1">
    <citation type="submission" date="2016-07" db="EMBL/GenBank/DDBJ databases">
        <title>Pervasive Adenine N6-methylation of Active Genes in Fungi.</title>
        <authorList>
            <consortium name="DOE Joint Genome Institute"/>
            <person name="Mondo S.J."/>
            <person name="Dannebaum R.O."/>
            <person name="Kuo R.C."/>
            <person name="Labutti K."/>
            <person name="Haridas S."/>
            <person name="Kuo A."/>
            <person name="Salamov A."/>
            <person name="Ahrendt S.R."/>
            <person name="Lipzen A."/>
            <person name="Sullivan W."/>
            <person name="Andreopoulos W.B."/>
            <person name="Clum A."/>
            <person name="Lindquist E."/>
            <person name="Daum C."/>
            <person name="Ramamoorthy G.K."/>
            <person name="Gryganskyi A."/>
            <person name="Culley D."/>
            <person name="Magnuson J.K."/>
            <person name="James T.Y."/>
            <person name="O'Malley M.A."/>
            <person name="Stajich J.E."/>
            <person name="Spatafora J.W."/>
            <person name="Visel A."/>
            <person name="Grigoriev I.V."/>
        </authorList>
    </citation>
    <scope>NUCLEOTIDE SEQUENCE [LARGE SCALE GENOMIC DNA]</scope>
    <source>
        <strain evidence="1 2">CBS 931.73</strain>
    </source>
</reference>
<organism evidence="1 2">
    <name type="scientific">Basidiobolus meristosporus CBS 931.73</name>
    <dbReference type="NCBI Taxonomy" id="1314790"/>
    <lineage>
        <taxon>Eukaryota</taxon>
        <taxon>Fungi</taxon>
        <taxon>Fungi incertae sedis</taxon>
        <taxon>Zoopagomycota</taxon>
        <taxon>Entomophthoromycotina</taxon>
        <taxon>Basidiobolomycetes</taxon>
        <taxon>Basidiobolales</taxon>
        <taxon>Basidiobolaceae</taxon>
        <taxon>Basidiobolus</taxon>
    </lineage>
</organism>
<comment type="caution">
    <text evidence="1">The sequence shown here is derived from an EMBL/GenBank/DDBJ whole genome shotgun (WGS) entry which is preliminary data.</text>
</comment>
<proteinExistence type="predicted"/>
<protein>
    <submittedName>
        <fullName evidence="1">Uncharacterized protein</fullName>
    </submittedName>
</protein>
<sequence>MYYVVHDFGIAEEEKDIGYYVGLLAAMFSMSKMFSCLFGGDIGSHWSSAAWKHHWLHPVWSQQVLLLLRPLFSRRYSPSGLRPMFDTIFLGN</sequence>
<evidence type="ECO:0000313" key="1">
    <source>
        <dbReference type="EMBL" id="ORX95890.1"/>
    </source>
</evidence>
<gene>
    <name evidence="1" type="ORF">K493DRAFT_314758</name>
</gene>
<name>A0A1Y1YCZ2_9FUNG</name>
<evidence type="ECO:0000313" key="2">
    <source>
        <dbReference type="Proteomes" id="UP000193498"/>
    </source>
</evidence>
<dbReference type="OrthoDB" id="419616at2759"/>
<dbReference type="Proteomes" id="UP000193498">
    <property type="component" value="Unassembled WGS sequence"/>
</dbReference>
<dbReference type="AlphaFoldDB" id="A0A1Y1YCZ2"/>
<dbReference type="InParanoid" id="A0A1Y1YCZ2"/>